<dbReference type="InParanoid" id="A0A1X7UA36"/>
<organism evidence="1">
    <name type="scientific">Amphimedon queenslandica</name>
    <name type="common">Sponge</name>
    <dbReference type="NCBI Taxonomy" id="400682"/>
    <lineage>
        <taxon>Eukaryota</taxon>
        <taxon>Metazoa</taxon>
        <taxon>Porifera</taxon>
        <taxon>Demospongiae</taxon>
        <taxon>Heteroscleromorpha</taxon>
        <taxon>Haplosclerida</taxon>
        <taxon>Niphatidae</taxon>
        <taxon>Amphimedon</taxon>
    </lineage>
</organism>
<dbReference type="AlphaFoldDB" id="A0A1X7UA36"/>
<proteinExistence type="predicted"/>
<accession>A0A1X7UA36</accession>
<dbReference type="EnsemblMetazoa" id="Aqu2.1.24326_001">
    <property type="protein sequence ID" value="Aqu2.1.24326_001"/>
    <property type="gene ID" value="Aqu2.1.24326"/>
</dbReference>
<name>A0A1X7UA36_AMPQE</name>
<sequence length="21" mass="2382">MTLPTTGGRVWYTSIEPSTHF</sequence>
<reference evidence="1" key="1">
    <citation type="submission" date="2017-05" db="UniProtKB">
        <authorList>
            <consortium name="EnsemblMetazoa"/>
        </authorList>
    </citation>
    <scope>IDENTIFICATION</scope>
</reference>
<evidence type="ECO:0000313" key="1">
    <source>
        <dbReference type="EnsemblMetazoa" id="Aqu2.1.24326_001"/>
    </source>
</evidence>
<protein>
    <submittedName>
        <fullName evidence="1">Uncharacterized protein</fullName>
    </submittedName>
</protein>